<dbReference type="EMBL" id="JBHSMD010000001">
    <property type="protein sequence ID" value="MFC5492251.1"/>
    <property type="molecule type" value="Genomic_DNA"/>
</dbReference>
<feature type="domain" description="Septum formation-related" evidence="2">
    <location>
        <begin position="40"/>
        <end position="218"/>
    </location>
</feature>
<reference evidence="4" key="1">
    <citation type="journal article" date="2019" name="Int. J. Syst. Evol. Microbiol.">
        <title>The Global Catalogue of Microorganisms (GCM) 10K type strain sequencing project: providing services to taxonomists for standard genome sequencing and annotation.</title>
        <authorList>
            <consortium name="The Broad Institute Genomics Platform"/>
            <consortium name="The Broad Institute Genome Sequencing Center for Infectious Disease"/>
            <person name="Wu L."/>
            <person name="Ma J."/>
        </authorList>
    </citation>
    <scope>NUCLEOTIDE SEQUENCE [LARGE SCALE GENOMIC DNA]</scope>
    <source>
        <strain evidence="4">KACC 13778</strain>
    </source>
</reference>
<accession>A0ABW0MX50</accession>
<evidence type="ECO:0000313" key="3">
    <source>
        <dbReference type="EMBL" id="MFC5492251.1"/>
    </source>
</evidence>
<feature type="chain" id="PRO_5047461245" evidence="1">
    <location>
        <begin position="27"/>
        <end position="249"/>
    </location>
</feature>
<protein>
    <submittedName>
        <fullName evidence="3">Septum formation family protein</fullName>
    </submittedName>
</protein>
<proteinExistence type="predicted"/>
<organism evidence="3 4">
    <name type="scientific">Nocardioides caricicola</name>
    <dbReference type="NCBI Taxonomy" id="634770"/>
    <lineage>
        <taxon>Bacteria</taxon>
        <taxon>Bacillati</taxon>
        <taxon>Actinomycetota</taxon>
        <taxon>Actinomycetes</taxon>
        <taxon>Propionibacteriales</taxon>
        <taxon>Nocardioidaceae</taxon>
        <taxon>Nocardioides</taxon>
    </lineage>
</organism>
<comment type="caution">
    <text evidence="3">The sequence shown here is derived from an EMBL/GenBank/DDBJ whole genome shotgun (WGS) entry which is preliminary data.</text>
</comment>
<dbReference type="RefSeq" id="WP_345176823.1">
    <property type="nucleotide sequence ID" value="NZ_BAABFQ010000006.1"/>
</dbReference>
<evidence type="ECO:0000313" key="4">
    <source>
        <dbReference type="Proteomes" id="UP001595956"/>
    </source>
</evidence>
<dbReference type="Pfam" id="PF13845">
    <property type="entry name" value="Septum_form"/>
    <property type="match status" value="1"/>
</dbReference>
<sequence>MIRPLLLAAALVAALVAGLLAAPAHAGDVDGPTYQMPVVGECHQVSYAALAAESEPSPAVDCATRHTALVIASVQLPAGTDWSAGSADLAAAATAYCVPAFKRAVGQSWRVIARSAFLWSYWIPTAEQRAHGASWLRCDVHRQTYRELLPVGATPLLRSATVPRGLQRCLQVRRAGFDESSCAGRHNYRVSTVLSVPGDGYRTTSGFLSYGSAHCPGARQSRRWYATWRSVIGWNAGDHTLVCYLPVQR</sequence>
<keyword evidence="4" id="KW-1185">Reference proteome</keyword>
<keyword evidence="1" id="KW-0732">Signal</keyword>
<name>A0ABW0MX50_9ACTN</name>
<feature type="signal peptide" evidence="1">
    <location>
        <begin position="1"/>
        <end position="26"/>
    </location>
</feature>
<evidence type="ECO:0000259" key="2">
    <source>
        <dbReference type="Pfam" id="PF13845"/>
    </source>
</evidence>
<evidence type="ECO:0000256" key="1">
    <source>
        <dbReference type="SAM" id="SignalP"/>
    </source>
</evidence>
<gene>
    <name evidence="3" type="ORF">ACFPKY_04025</name>
</gene>
<dbReference type="InterPro" id="IPR026004">
    <property type="entry name" value="Septum_form"/>
</dbReference>
<dbReference type="Proteomes" id="UP001595956">
    <property type="component" value="Unassembled WGS sequence"/>
</dbReference>